<dbReference type="EC" id="2.5.1.78" evidence="3 9"/>
<feature type="binding site" evidence="9">
    <location>
        <position position="113"/>
    </location>
    <ligand>
        <name>5-amino-6-(D-ribitylamino)uracil</name>
        <dbReference type="ChEBI" id="CHEBI:15934"/>
    </ligand>
</feature>
<feature type="binding site" evidence="9">
    <location>
        <begin position="56"/>
        <end position="58"/>
    </location>
    <ligand>
        <name>5-amino-6-(D-ribitylamino)uracil</name>
        <dbReference type="ChEBI" id="CHEBI:15934"/>
    </ligand>
</feature>
<protein>
    <recommendedName>
        <fullName evidence="8 9">6,7-dimethyl-8-ribityllumazine synthase</fullName>
        <shortName evidence="9">DMRL synthase</shortName>
        <shortName evidence="9">LS</shortName>
        <shortName evidence="9">Lumazine synthase</shortName>
        <ecNumber evidence="3 9">2.5.1.78</ecNumber>
    </recommendedName>
</protein>
<dbReference type="AlphaFoldDB" id="A0A7C5SZY6"/>
<evidence type="ECO:0000256" key="9">
    <source>
        <dbReference type="HAMAP-Rule" id="MF_00178"/>
    </source>
</evidence>
<feature type="binding site" evidence="9">
    <location>
        <begin position="85"/>
        <end position="86"/>
    </location>
    <ligand>
        <name>(2S)-2-hydroxy-3-oxobutyl phosphate</name>
        <dbReference type="ChEBI" id="CHEBI:58830"/>
    </ligand>
</feature>
<dbReference type="InterPro" id="IPR002180">
    <property type="entry name" value="LS/RS"/>
</dbReference>
<feature type="binding site" evidence="9">
    <location>
        <begin position="80"/>
        <end position="82"/>
    </location>
    <ligand>
        <name>5-amino-6-(D-ribitylamino)uracil</name>
        <dbReference type="ChEBI" id="CHEBI:15934"/>
    </ligand>
</feature>
<dbReference type="GO" id="GO:0005829">
    <property type="term" value="C:cytosol"/>
    <property type="evidence" value="ECO:0007669"/>
    <property type="project" value="TreeGrafter"/>
</dbReference>
<dbReference type="UniPathway" id="UPA00275">
    <property type="reaction ID" value="UER00404"/>
</dbReference>
<evidence type="ECO:0000256" key="1">
    <source>
        <dbReference type="ARBA" id="ARBA00004917"/>
    </source>
</evidence>
<proteinExistence type="inferred from homology"/>
<feature type="active site" description="Proton donor" evidence="9">
    <location>
        <position position="88"/>
    </location>
</feature>
<dbReference type="NCBIfam" id="TIGR00114">
    <property type="entry name" value="lumazine-synth"/>
    <property type="match status" value="1"/>
</dbReference>
<dbReference type="FunFam" id="3.40.50.960:FF:000001">
    <property type="entry name" value="6,7-dimethyl-8-ribityllumazine synthase"/>
    <property type="match status" value="1"/>
</dbReference>
<evidence type="ECO:0000256" key="8">
    <source>
        <dbReference type="ARBA" id="ARBA00072606"/>
    </source>
</evidence>
<reference evidence="10" key="1">
    <citation type="journal article" date="2020" name="mSystems">
        <title>Genome- and Community-Level Interaction Insights into Carbon Utilization and Element Cycling Functions of Hydrothermarchaeota in Hydrothermal Sediment.</title>
        <authorList>
            <person name="Zhou Z."/>
            <person name="Liu Y."/>
            <person name="Xu W."/>
            <person name="Pan J."/>
            <person name="Luo Z.H."/>
            <person name="Li M."/>
        </authorList>
    </citation>
    <scope>NUCLEOTIDE SEQUENCE [LARGE SCALE GENOMIC DNA]</scope>
    <source>
        <strain evidence="10">SpSt-114</strain>
    </source>
</reference>
<dbReference type="PANTHER" id="PTHR21058:SF0">
    <property type="entry name" value="6,7-DIMETHYL-8-RIBITYLLUMAZINE SYNTHASE"/>
    <property type="match status" value="1"/>
</dbReference>
<evidence type="ECO:0000313" key="10">
    <source>
        <dbReference type="EMBL" id="HHO73802.1"/>
    </source>
</evidence>
<gene>
    <name evidence="9" type="primary">ribH</name>
    <name evidence="10" type="ORF">ENN04_04105</name>
</gene>
<dbReference type="HAMAP" id="MF_00178">
    <property type="entry name" value="Lumazine_synth"/>
    <property type="match status" value="1"/>
</dbReference>
<comment type="similarity">
    <text evidence="2 9">Belongs to the DMRL synthase family.</text>
</comment>
<comment type="pathway">
    <text evidence="1 9">Cofactor biosynthesis; riboflavin biosynthesis; riboflavin from 2-hydroxy-3-oxobutyl phosphate and 5-amino-6-(D-ribitylamino)uracil: step 1/2.</text>
</comment>
<name>A0A7C5SZY6_9AQUI</name>
<dbReference type="GO" id="GO:0009231">
    <property type="term" value="P:riboflavin biosynthetic process"/>
    <property type="evidence" value="ECO:0007669"/>
    <property type="project" value="UniProtKB-UniRule"/>
</dbReference>
<organism evidence="10">
    <name type="scientific">Thermocrinis ruber</name>
    <dbReference type="NCBI Taxonomy" id="75906"/>
    <lineage>
        <taxon>Bacteria</taxon>
        <taxon>Pseudomonadati</taxon>
        <taxon>Aquificota</taxon>
        <taxon>Aquificia</taxon>
        <taxon>Aquificales</taxon>
        <taxon>Aquificaceae</taxon>
        <taxon>Thermocrinis</taxon>
    </lineage>
</organism>
<comment type="caution">
    <text evidence="10">The sequence shown here is derived from an EMBL/GenBank/DDBJ whole genome shotgun (WGS) entry which is preliminary data.</text>
</comment>
<feature type="binding site" evidence="9">
    <location>
        <position position="22"/>
    </location>
    <ligand>
        <name>5-amino-6-(D-ribitylamino)uracil</name>
        <dbReference type="ChEBI" id="CHEBI:15934"/>
    </ligand>
</feature>
<comment type="function">
    <text evidence="7 9">Catalyzes the formation of 6,7-dimethyl-8-ribityllumazine by condensation of 5-amino-6-(D-ribitylamino)uracil with 3,4-dihydroxy-2-butanone 4-phosphate. This is the penultimate step in the biosynthesis of riboflavin.</text>
</comment>
<dbReference type="PANTHER" id="PTHR21058">
    <property type="entry name" value="6,7-DIMETHYL-8-RIBITYLLUMAZINE SYNTHASE DMRL SYNTHASE LUMAZINE SYNTHASE"/>
    <property type="match status" value="1"/>
</dbReference>
<keyword evidence="4 9" id="KW-0686">Riboflavin biosynthesis</keyword>
<dbReference type="Gene3D" id="3.40.50.960">
    <property type="entry name" value="Lumazine/riboflavin synthase"/>
    <property type="match status" value="1"/>
</dbReference>
<evidence type="ECO:0000256" key="4">
    <source>
        <dbReference type="ARBA" id="ARBA00022619"/>
    </source>
</evidence>
<dbReference type="GO" id="GO:0000906">
    <property type="term" value="F:6,7-dimethyl-8-ribityllumazine synthase activity"/>
    <property type="evidence" value="ECO:0007669"/>
    <property type="project" value="UniProtKB-UniRule"/>
</dbReference>
<evidence type="ECO:0000256" key="5">
    <source>
        <dbReference type="ARBA" id="ARBA00022679"/>
    </source>
</evidence>
<dbReference type="Pfam" id="PF00885">
    <property type="entry name" value="DMRL_synthase"/>
    <property type="match status" value="1"/>
</dbReference>
<dbReference type="InterPro" id="IPR036467">
    <property type="entry name" value="LS/RS_sf"/>
</dbReference>
<dbReference type="GO" id="GO:0009349">
    <property type="term" value="C:riboflavin synthase complex"/>
    <property type="evidence" value="ECO:0007669"/>
    <property type="project" value="UniProtKB-UniRule"/>
</dbReference>
<comment type="catalytic activity">
    <reaction evidence="6 9">
        <text>(2S)-2-hydroxy-3-oxobutyl phosphate + 5-amino-6-(D-ribitylamino)uracil = 6,7-dimethyl-8-(1-D-ribityl)lumazine + phosphate + 2 H2O + H(+)</text>
        <dbReference type="Rhea" id="RHEA:26152"/>
        <dbReference type="ChEBI" id="CHEBI:15377"/>
        <dbReference type="ChEBI" id="CHEBI:15378"/>
        <dbReference type="ChEBI" id="CHEBI:15934"/>
        <dbReference type="ChEBI" id="CHEBI:43474"/>
        <dbReference type="ChEBI" id="CHEBI:58201"/>
        <dbReference type="ChEBI" id="CHEBI:58830"/>
        <dbReference type="EC" id="2.5.1.78"/>
    </reaction>
</comment>
<evidence type="ECO:0000256" key="6">
    <source>
        <dbReference type="ARBA" id="ARBA00048785"/>
    </source>
</evidence>
<dbReference type="CDD" id="cd09209">
    <property type="entry name" value="Lumazine_synthase-I"/>
    <property type="match status" value="1"/>
</dbReference>
<keyword evidence="5 9" id="KW-0808">Transferase</keyword>
<dbReference type="InterPro" id="IPR034964">
    <property type="entry name" value="LS"/>
</dbReference>
<evidence type="ECO:0000256" key="2">
    <source>
        <dbReference type="ARBA" id="ARBA00007424"/>
    </source>
</evidence>
<dbReference type="EMBL" id="DSAC01000050">
    <property type="protein sequence ID" value="HHO73802.1"/>
    <property type="molecule type" value="Genomic_DNA"/>
</dbReference>
<evidence type="ECO:0000256" key="3">
    <source>
        <dbReference type="ARBA" id="ARBA00012664"/>
    </source>
</evidence>
<sequence length="154" mass="17068">MRSYEGKLTARGLKIGIVASRFNHTLVERLVEGAIDCFLRHEGEEENLTLVRVPGSWEIPMAVKELLVKEDIEGVVALGVLIRGATPHFEYIASEVSKGLAMLSLEHRKPVSFGIITADTLEQAIERAGTKHGNKGWDAMLSTIEMVNLFRALR</sequence>
<accession>A0A7C5SZY6</accession>
<dbReference type="SUPFAM" id="SSF52121">
    <property type="entry name" value="Lumazine synthase"/>
    <property type="match status" value="1"/>
</dbReference>
<feature type="binding site" evidence="9">
    <location>
        <position position="127"/>
    </location>
    <ligand>
        <name>(2S)-2-hydroxy-3-oxobutyl phosphate</name>
        <dbReference type="ChEBI" id="CHEBI:58830"/>
    </ligand>
</feature>
<comment type="subunit">
    <text evidence="9">Forms an icosahedral capsid composed of 60 subunits, arranged as a dodecamer of pentamers.</text>
</comment>
<evidence type="ECO:0000256" key="7">
    <source>
        <dbReference type="ARBA" id="ARBA00058151"/>
    </source>
</evidence>